<protein>
    <submittedName>
        <fullName evidence="1">Uncharacterized protein</fullName>
    </submittedName>
</protein>
<dbReference type="Proteomes" id="UP001432209">
    <property type="component" value="Chromosome"/>
</dbReference>
<reference evidence="1" key="1">
    <citation type="submission" date="2022-10" db="EMBL/GenBank/DDBJ databases">
        <title>The complete genomes of actinobacterial strains from the NBC collection.</title>
        <authorList>
            <person name="Joergensen T.S."/>
            <person name="Alvarez Arevalo M."/>
            <person name="Sterndorff E.B."/>
            <person name="Faurdal D."/>
            <person name="Vuksanovic O."/>
            <person name="Mourched A.-S."/>
            <person name="Charusanti P."/>
            <person name="Shaw S."/>
            <person name="Blin K."/>
            <person name="Weber T."/>
        </authorList>
    </citation>
    <scope>NUCLEOTIDE SEQUENCE</scope>
    <source>
        <strain evidence="1">NBC_01432</strain>
    </source>
</reference>
<accession>A0ABZ2A670</accession>
<name>A0ABZ2A670_STRNV</name>
<gene>
    <name evidence="1" type="ORF">OG442_23140</name>
</gene>
<sequence>MIALAPLGPAAAAAAPSEIGDISCNGGSLNVQYDPGITFSKSTVRLTANGEMGICNSQNHPKITGGTVRVESALTGACPGPVGPGYAKVTINWNDGSRTVIDQSTFRGDAQSFSLEGGSIADGSFAGGTARANGRTTSNLIELGAGCVLGGVTSYAATIDQFAVGDI</sequence>
<dbReference type="EMBL" id="CP109495">
    <property type="protein sequence ID" value="WUX54210.1"/>
    <property type="molecule type" value="Genomic_DNA"/>
</dbReference>
<organism evidence="1 2">
    <name type="scientific">Streptomyces niveus</name>
    <name type="common">Streptomyces spheroides</name>
    <dbReference type="NCBI Taxonomy" id="193462"/>
    <lineage>
        <taxon>Bacteria</taxon>
        <taxon>Bacillati</taxon>
        <taxon>Actinomycetota</taxon>
        <taxon>Actinomycetes</taxon>
        <taxon>Kitasatosporales</taxon>
        <taxon>Streptomycetaceae</taxon>
        <taxon>Streptomyces</taxon>
    </lineage>
</organism>
<dbReference type="RefSeq" id="WP_329077828.1">
    <property type="nucleotide sequence ID" value="NZ_CP109421.1"/>
</dbReference>
<proteinExistence type="predicted"/>
<evidence type="ECO:0000313" key="2">
    <source>
        <dbReference type="Proteomes" id="UP001432209"/>
    </source>
</evidence>
<keyword evidence="2" id="KW-1185">Reference proteome</keyword>
<evidence type="ECO:0000313" key="1">
    <source>
        <dbReference type="EMBL" id="WUX54210.1"/>
    </source>
</evidence>